<dbReference type="WBParaSite" id="JU765_v2.g12127.t1">
    <property type="protein sequence ID" value="JU765_v2.g12127.t1"/>
    <property type="gene ID" value="JU765_v2.g12127"/>
</dbReference>
<evidence type="ECO:0000313" key="2">
    <source>
        <dbReference type="WBParaSite" id="JU765_v2.g12127.t1"/>
    </source>
</evidence>
<evidence type="ECO:0000313" key="1">
    <source>
        <dbReference type="Proteomes" id="UP000887576"/>
    </source>
</evidence>
<proteinExistence type="predicted"/>
<accession>A0AC34Q2E5</accession>
<protein>
    <submittedName>
        <fullName evidence="2">Uncharacterized protein</fullName>
    </submittedName>
</protein>
<dbReference type="Proteomes" id="UP000887576">
    <property type="component" value="Unplaced"/>
</dbReference>
<name>A0AC34Q2E5_9BILA</name>
<reference evidence="2" key="1">
    <citation type="submission" date="2022-11" db="UniProtKB">
        <authorList>
            <consortium name="WormBaseParasite"/>
        </authorList>
    </citation>
    <scope>IDENTIFICATION</scope>
</reference>
<sequence length="182" mass="21082">MMPVSLTAGQGVTRVMHRCEHAKHSNFLDLSSCNIMYVADAIYLVLRECTVKKCNLENNVIKKFPAKMVTKFPEMMHFSIANNEIAEIPEIISNWKKLKAINISRNKLKQFPEAMYNLKELNIIDLSYNQITELDIEKLCECLPNLQILNIAKNPMPPDHLQDVLNFARKIRRLKILYLAHD</sequence>
<organism evidence="1 2">
    <name type="scientific">Panagrolaimus sp. JU765</name>
    <dbReference type="NCBI Taxonomy" id="591449"/>
    <lineage>
        <taxon>Eukaryota</taxon>
        <taxon>Metazoa</taxon>
        <taxon>Ecdysozoa</taxon>
        <taxon>Nematoda</taxon>
        <taxon>Chromadorea</taxon>
        <taxon>Rhabditida</taxon>
        <taxon>Tylenchina</taxon>
        <taxon>Panagrolaimomorpha</taxon>
        <taxon>Panagrolaimoidea</taxon>
        <taxon>Panagrolaimidae</taxon>
        <taxon>Panagrolaimus</taxon>
    </lineage>
</organism>